<feature type="region of interest" description="Disordered" evidence="22">
    <location>
        <begin position="290"/>
        <end position="316"/>
    </location>
</feature>
<organism evidence="24 25">
    <name type="scientific">Clytia hemisphaerica</name>
    <dbReference type="NCBI Taxonomy" id="252671"/>
    <lineage>
        <taxon>Eukaryota</taxon>
        <taxon>Metazoa</taxon>
        <taxon>Cnidaria</taxon>
        <taxon>Hydrozoa</taxon>
        <taxon>Hydroidolina</taxon>
        <taxon>Leptothecata</taxon>
        <taxon>Obeliida</taxon>
        <taxon>Clytiidae</taxon>
        <taxon>Clytia</taxon>
    </lineage>
</organism>
<dbReference type="PROSITE" id="PS00107">
    <property type="entry name" value="PROTEIN_KINASE_ATP"/>
    <property type="match status" value="1"/>
</dbReference>
<dbReference type="EnsemblMetazoa" id="CLYHEMT019741.1">
    <property type="protein sequence ID" value="CLYHEMP019741.1"/>
    <property type="gene ID" value="CLYHEMG019741"/>
</dbReference>
<keyword evidence="25" id="KW-1185">Reference proteome</keyword>
<evidence type="ECO:0000256" key="1">
    <source>
        <dbReference type="ARBA" id="ARBA00001946"/>
    </source>
</evidence>
<dbReference type="SUPFAM" id="SSF56112">
    <property type="entry name" value="Protein kinase-like (PK-like)"/>
    <property type="match status" value="1"/>
</dbReference>
<dbReference type="GO" id="GO:0005634">
    <property type="term" value="C:nucleus"/>
    <property type="evidence" value="ECO:0007669"/>
    <property type="project" value="UniProtKB-SubCell"/>
</dbReference>
<dbReference type="Gene3D" id="3.30.200.20">
    <property type="entry name" value="Phosphorylase Kinase, domain 1"/>
    <property type="match status" value="1"/>
</dbReference>
<dbReference type="OrthoDB" id="2158884at2759"/>
<evidence type="ECO:0000256" key="16">
    <source>
        <dbReference type="ARBA" id="ARBA00023212"/>
    </source>
</evidence>
<evidence type="ECO:0000256" key="20">
    <source>
        <dbReference type="ARBA" id="ARBA00048679"/>
    </source>
</evidence>
<feature type="compositionally biased region" description="Basic residues" evidence="22">
    <location>
        <begin position="291"/>
        <end position="300"/>
    </location>
</feature>
<feature type="compositionally biased region" description="Polar residues" evidence="22">
    <location>
        <begin position="367"/>
        <end position="378"/>
    </location>
</feature>
<protein>
    <recommendedName>
        <fullName evidence="6">non-specific serine/threonine protein kinase</fullName>
        <ecNumber evidence="6">2.7.11.1</ecNumber>
    </recommendedName>
</protein>
<evidence type="ECO:0000313" key="25">
    <source>
        <dbReference type="Proteomes" id="UP000594262"/>
    </source>
</evidence>
<dbReference type="GO" id="GO:0005856">
    <property type="term" value="C:cytoskeleton"/>
    <property type="evidence" value="ECO:0007669"/>
    <property type="project" value="UniProtKB-SubCell"/>
</dbReference>
<evidence type="ECO:0000256" key="4">
    <source>
        <dbReference type="ARBA" id="ARBA00004245"/>
    </source>
</evidence>
<dbReference type="GO" id="GO:0005929">
    <property type="term" value="C:cilium"/>
    <property type="evidence" value="ECO:0007669"/>
    <property type="project" value="UniProtKB-SubCell"/>
</dbReference>
<evidence type="ECO:0000256" key="21">
    <source>
        <dbReference type="PROSITE-ProRule" id="PRU10141"/>
    </source>
</evidence>
<evidence type="ECO:0000256" key="18">
    <source>
        <dbReference type="ARBA" id="ARBA00023273"/>
    </source>
</evidence>
<dbReference type="EC" id="2.7.11.1" evidence="6"/>
<evidence type="ECO:0000256" key="8">
    <source>
        <dbReference type="ARBA" id="ARBA00022527"/>
    </source>
</evidence>
<accession>A0A7M5X980</accession>
<evidence type="ECO:0000313" key="24">
    <source>
        <dbReference type="EnsemblMetazoa" id="CLYHEMP019741.1"/>
    </source>
</evidence>
<feature type="region of interest" description="Disordered" evidence="22">
    <location>
        <begin position="332"/>
        <end position="382"/>
    </location>
</feature>
<evidence type="ECO:0000259" key="23">
    <source>
        <dbReference type="PROSITE" id="PS50011"/>
    </source>
</evidence>
<evidence type="ECO:0000256" key="2">
    <source>
        <dbReference type="ARBA" id="ARBA00004123"/>
    </source>
</evidence>
<feature type="binding site" evidence="21">
    <location>
        <position position="34"/>
    </location>
    <ligand>
        <name>ATP</name>
        <dbReference type="ChEBI" id="CHEBI:30616"/>
    </ligand>
</feature>
<dbReference type="PROSITE" id="PS00108">
    <property type="entry name" value="PROTEIN_KINASE_ST"/>
    <property type="match status" value="1"/>
</dbReference>
<comment type="catalytic activity">
    <reaction evidence="19">
        <text>L-threonyl-[protein] + ATP = O-phospho-L-threonyl-[protein] + ADP + H(+)</text>
        <dbReference type="Rhea" id="RHEA:46608"/>
        <dbReference type="Rhea" id="RHEA-COMP:11060"/>
        <dbReference type="Rhea" id="RHEA-COMP:11605"/>
        <dbReference type="ChEBI" id="CHEBI:15378"/>
        <dbReference type="ChEBI" id="CHEBI:30013"/>
        <dbReference type="ChEBI" id="CHEBI:30616"/>
        <dbReference type="ChEBI" id="CHEBI:61977"/>
        <dbReference type="ChEBI" id="CHEBI:456216"/>
        <dbReference type="EC" id="2.7.11.1"/>
    </reaction>
</comment>
<evidence type="ECO:0000256" key="3">
    <source>
        <dbReference type="ARBA" id="ARBA00004138"/>
    </source>
</evidence>
<evidence type="ECO:0000256" key="11">
    <source>
        <dbReference type="ARBA" id="ARBA00022723"/>
    </source>
</evidence>
<proteinExistence type="inferred from homology"/>
<dbReference type="InterPro" id="IPR008271">
    <property type="entry name" value="Ser/Thr_kinase_AS"/>
</dbReference>
<comment type="cofactor">
    <cofactor evidence="1">
        <name>Mg(2+)</name>
        <dbReference type="ChEBI" id="CHEBI:18420"/>
    </cofactor>
</comment>
<dbReference type="GO" id="GO:0005524">
    <property type="term" value="F:ATP binding"/>
    <property type="evidence" value="ECO:0007669"/>
    <property type="project" value="UniProtKB-UniRule"/>
</dbReference>
<evidence type="ECO:0000256" key="5">
    <source>
        <dbReference type="ARBA" id="ARBA00006485"/>
    </source>
</evidence>
<reference evidence="24" key="1">
    <citation type="submission" date="2021-01" db="UniProtKB">
        <authorList>
            <consortium name="EnsemblMetazoa"/>
        </authorList>
    </citation>
    <scope>IDENTIFICATION</scope>
</reference>
<dbReference type="CDD" id="cd07830">
    <property type="entry name" value="STKc_MAK_like"/>
    <property type="match status" value="1"/>
</dbReference>
<dbReference type="Gene3D" id="1.10.510.10">
    <property type="entry name" value="Transferase(Phosphotransferase) domain 1"/>
    <property type="match status" value="1"/>
</dbReference>
<keyword evidence="7" id="KW-0963">Cytoplasm</keyword>
<evidence type="ECO:0000256" key="6">
    <source>
        <dbReference type="ARBA" id="ARBA00012513"/>
    </source>
</evidence>
<keyword evidence="11" id="KW-0479">Metal-binding</keyword>
<dbReference type="InterPro" id="IPR050117">
    <property type="entry name" value="MAPK"/>
</dbReference>
<evidence type="ECO:0000256" key="22">
    <source>
        <dbReference type="SAM" id="MobiDB-lite"/>
    </source>
</evidence>
<evidence type="ECO:0000256" key="12">
    <source>
        <dbReference type="ARBA" id="ARBA00022741"/>
    </source>
</evidence>
<keyword evidence="15" id="KW-0460">Magnesium</keyword>
<dbReference type="GO" id="GO:0004674">
    <property type="term" value="F:protein serine/threonine kinase activity"/>
    <property type="evidence" value="ECO:0007669"/>
    <property type="project" value="UniProtKB-KW"/>
</dbReference>
<evidence type="ECO:0000256" key="14">
    <source>
        <dbReference type="ARBA" id="ARBA00022840"/>
    </source>
</evidence>
<feature type="domain" description="Protein kinase" evidence="23">
    <location>
        <begin position="4"/>
        <end position="284"/>
    </location>
</feature>
<dbReference type="InterPro" id="IPR017441">
    <property type="entry name" value="Protein_kinase_ATP_BS"/>
</dbReference>
<keyword evidence="9" id="KW-0597">Phosphoprotein</keyword>
<comment type="subcellular location">
    <subcellularLocation>
        <location evidence="3">Cell projection</location>
        <location evidence="3">Cilium</location>
    </subcellularLocation>
    <subcellularLocation>
        <location evidence="4">Cytoplasm</location>
        <location evidence="4">Cytoskeleton</location>
    </subcellularLocation>
    <subcellularLocation>
        <location evidence="2">Nucleus</location>
    </subcellularLocation>
</comment>
<comment type="similarity">
    <text evidence="5">Belongs to the protein kinase superfamily. CMGC Ser/Thr protein kinase family. CDC2/CDKX subfamily.</text>
</comment>
<keyword evidence="16" id="KW-0206">Cytoskeleton</keyword>
<dbReference type="PROSITE" id="PS50011">
    <property type="entry name" value="PROTEIN_KINASE_DOM"/>
    <property type="match status" value="1"/>
</dbReference>
<dbReference type="Proteomes" id="UP000594262">
    <property type="component" value="Unplaced"/>
</dbReference>
<feature type="region of interest" description="Disordered" evidence="22">
    <location>
        <begin position="511"/>
        <end position="559"/>
    </location>
</feature>
<keyword evidence="13" id="KW-0418">Kinase</keyword>
<dbReference type="GeneID" id="136810137"/>
<dbReference type="InterPro" id="IPR011009">
    <property type="entry name" value="Kinase-like_dom_sf"/>
</dbReference>
<evidence type="ECO:0000256" key="10">
    <source>
        <dbReference type="ARBA" id="ARBA00022679"/>
    </source>
</evidence>
<dbReference type="GO" id="GO:0046872">
    <property type="term" value="F:metal ion binding"/>
    <property type="evidence" value="ECO:0007669"/>
    <property type="project" value="UniProtKB-KW"/>
</dbReference>
<keyword evidence="10" id="KW-0808">Transferase</keyword>
<dbReference type="PANTHER" id="PTHR24055">
    <property type="entry name" value="MITOGEN-ACTIVATED PROTEIN KINASE"/>
    <property type="match status" value="1"/>
</dbReference>
<evidence type="ECO:0000256" key="7">
    <source>
        <dbReference type="ARBA" id="ARBA00022490"/>
    </source>
</evidence>
<comment type="catalytic activity">
    <reaction evidence="20">
        <text>L-seryl-[protein] + ATP = O-phospho-L-seryl-[protein] + ADP + H(+)</text>
        <dbReference type="Rhea" id="RHEA:17989"/>
        <dbReference type="Rhea" id="RHEA-COMP:9863"/>
        <dbReference type="Rhea" id="RHEA-COMP:11604"/>
        <dbReference type="ChEBI" id="CHEBI:15378"/>
        <dbReference type="ChEBI" id="CHEBI:29999"/>
        <dbReference type="ChEBI" id="CHEBI:30616"/>
        <dbReference type="ChEBI" id="CHEBI:83421"/>
        <dbReference type="ChEBI" id="CHEBI:456216"/>
        <dbReference type="EC" id="2.7.11.1"/>
    </reaction>
</comment>
<evidence type="ECO:0000256" key="19">
    <source>
        <dbReference type="ARBA" id="ARBA00047899"/>
    </source>
</evidence>
<dbReference type="FunFam" id="3.30.200.20:FF:000071">
    <property type="entry name" value="serine/threonine-protein kinase MAK isoform X1"/>
    <property type="match status" value="1"/>
</dbReference>
<keyword evidence="12 21" id="KW-0547">Nucleotide-binding</keyword>
<dbReference type="FunFam" id="1.10.510.10:FF:000104">
    <property type="entry name" value="serine/threonine-protein kinase MAK isoform X1"/>
    <property type="match status" value="1"/>
</dbReference>
<dbReference type="SMART" id="SM00220">
    <property type="entry name" value="S_TKc"/>
    <property type="match status" value="1"/>
</dbReference>
<dbReference type="Pfam" id="PF00069">
    <property type="entry name" value="Pkinase"/>
    <property type="match status" value="1"/>
</dbReference>
<keyword evidence="17" id="KW-0539">Nucleus</keyword>
<feature type="compositionally biased region" description="Basic and acidic residues" evidence="22">
    <location>
        <begin position="346"/>
        <end position="364"/>
    </location>
</feature>
<dbReference type="RefSeq" id="XP_066922805.1">
    <property type="nucleotide sequence ID" value="XM_067066704.1"/>
</dbReference>
<evidence type="ECO:0000256" key="13">
    <source>
        <dbReference type="ARBA" id="ARBA00022777"/>
    </source>
</evidence>
<evidence type="ECO:0000256" key="17">
    <source>
        <dbReference type="ARBA" id="ARBA00023242"/>
    </source>
</evidence>
<sequence>MHRYETLKTLGDGTYGSVLLGKAHDTGEPVAIKKMKRKYYSWEECINLREVKSLRKLSHTNLIKLKEVIRENNQLFFVFEYMKENLYQLMKNRDKLFPETTVRNIMYQILQGLAFMHKTGYFHRDMKPENLLCSGPEIVKIADFGLVREIRSRPPYTDYVSTRWYRAPEVLLRSTNYNSPIDIFALGCIMAELYTLRPLFPGSSEVDMIFKICSVLGTPNKNDWEEGYQLASKMNFKFPKMVSTPLRQLIPNASQDGIEILYAMLAWNPQQRPSSQKSLAHKFFTVGQNLHRSHKQKAKPLKAETGLGERNNTNLQETVKPINLNMSLNKNLKKNNMDNNASGGKFDFEPKKPEGPKKSQEPRKRWGSSNMNNKQNAAATKDSVDEFDSILDGLGSSTNSFNKRHPIKKRDTMESISDKEKVLGGFQALPSIGSGKKRTTPGSAKEHYLQKSRYYPGGPNAPIKPSIEGRVVDAGSGRKFVEFTSGNVQPNMNSRYMGDMGQGTKLPTIKKKESSDRLAGGGAIWKPPALSNNKQRSLGHISKPSMAIGRTNWSNKYGK</sequence>
<dbReference type="InterPro" id="IPR000719">
    <property type="entry name" value="Prot_kinase_dom"/>
</dbReference>
<keyword evidence="14 21" id="KW-0067">ATP-binding</keyword>
<evidence type="ECO:0000256" key="15">
    <source>
        <dbReference type="ARBA" id="ARBA00022842"/>
    </source>
</evidence>
<evidence type="ECO:0000256" key="9">
    <source>
        <dbReference type="ARBA" id="ARBA00022553"/>
    </source>
</evidence>
<dbReference type="AlphaFoldDB" id="A0A7M5X980"/>
<name>A0A7M5X980_9CNID</name>
<keyword evidence="8" id="KW-0723">Serine/threonine-protein kinase</keyword>
<keyword evidence="18" id="KW-0966">Cell projection</keyword>